<feature type="region of interest" description="Disordered" evidence="1">
    <location>
        <begin position="709"/>
        <end position="761"/>
    </location>
</feature>
<evidence type="ECO:0000256" key="1">
    <source>
        <dbReference type="SAM" id="MobiDB-lite"/>
    </source>
</evidence>
<accession>A0ABR1AP09</accession>
<feature type="compositionally biased region" description="Basic and acidic residues" evidence="1">
    <location>
        <begin position="828"/>
        <end position="854"/>
    </location>
</feature>
<feature type="compositionally biased region" description="Basic and acidic residues" evidence="1">
    <location>
        <begin position="714"/>
        <end position="735"/>
    </location>
</feature>
<name>A0ABR1AP09_POLSC</name>
<feature type="compositionally biased region" description="Basic and acidic residues" evidence="1">
    <location>
        <begin position="648"/>
        <end position="661"/>
    </location>
</feature>
<feature type="compositionally biased region" description="Polar residues" evidence="1">
    <location>
        <begin position="286"/>
        <end position="295"/>
    </location>
</feature>
<gene>
    <name evidence="3" type="ORF">RUM44_011095</name>
</gene>
<sequence length="1199" mass="133747">MAKVLPKCPLETPVVMFDLEEPSLECQWSSMGPVTSSIDGILKTHANLFVIHQRKYTVMVMVDQFISILNLLSGEGKLKFGTKLRLGLTLQKCNIRQLIRSHLSISVCRSCIVKYLQSNSFCPICDVQIHQAKPWSSLRPDKTIQDLVYKLVPGLYQNEMRRRRQFYTRLGRDPEKEAGEDGGFLRNGARFFAHDDSISLSLEYYTGLHLGTRNGCTRVASTNHLDSLDGEVDEGDAKEGERVGDPRPVFRADAKTKTSPHPDVIRHVLHGCTGAEAEGIEDLRRSTQSISSFRPQKNEDEQDENDDVKLIKRLNEKPKRYLQCPAAVTVRHLKKFLRLKYGIGLDCWVDIIYDEECLPENFTLIDVAYTFTWKRTSPMRFSYRIYSKNSSRAVKTQKNFQTPRLDDEEKKKSKRQSSLEQQKQNEYLGNFNLNPTNSSIYRNQSYNKTRHNTTNNNNNNNSVKNNNTLSERKQSKAYDEYVFRDGPDSEDGSRDKMFPSSEESNTSGLQIISEKEDSLKGNSDDSRQSSVIEEIGRRKFGETVTSFEEEALDGFSSGKLLRNKQKGEGKRGKRKSDGEVEKRRKSVARTEGLDESKKKSPQAKRRKSMADEYSLSREVNQTFSIRRVEDSMANLKIEALRKVFVAKDKPEVSGKKKDGESRKKKRKKSKHHEGETKKRKLEMVTSSPSIMSFGKDALKFKFKLTSNKSVTKVTPEEKEAEKTAEVEKTEEVVIKDDDDSGNSDKEVKKIDESENKKSVLDKERLLHLRAVRHKAIGSKQTSPKDYINTPPSLTISKIDTSEQQPVKSSLVESRPSLEIMLVSPTDATKGKKPEQRTEGESQKVESNGRQRSDVVDNFGVLDLSEKSTRTKENSNSSSPKEMSETIERCRKSTHQSILHIAQTLVNRKLSPILPENQLVRGFDRPSDSAATAAAMRNLKTLSDTAVNILMAAQSNSFAGCAAAAAAAAAAELQKRPFSALTSSAHKALTGPNSTKITKDCENGTALKIPVYPIGRDRTNSIPPVPNLHEIFPRGRGRPMSLGKTTTPLIKPGQNQTVRQIPNPFVVLNRQTNQNATKGSTTTVPPLQMLKTKVSTPKTEEGKEVTCEVKNGVSEVKATLPKILNNNNTKPVQNGGESNFFGLKNGVGVGIGAGGGGGGGLKLNNNTTTMRKIENMAKNIESVAAGLTARAVSNAMIDAK</sequence>
<feature type="compositionally biased region" description="Basic and acidic residues" evidence="1">
    <location>
        <begin position="742"/>
        <end position="761"/>
    </location>
</feature>
<dbReference type="Proteomes" id="UP001359485">
    <property type="component" value="Unassembled WGS sequence"/>
</dbReference>
<evidence type="ECO:0000313" key="4">
    <source>
        <dbReference type="Proteomes" id="UP001359485"/>
    </source>
</evidence>
<feature type="compositionally biased region" description="Basic and acidic residues" evidence="1">
    <location>
        <begin position="513"/>
        <end position="527"/>
    </location>
</feature>
<dbReference type="SUPFAM" id="SSF57850">
    <property type="entry name" value="RING/U-box"/>
    <property type="match status" value="1"/>
</dbReference>
<organism evidence="3 4">
    <name type="scientific">Polyplax serrata</name>
    <name type="common">Common mouse louse</name>
    <dbReference type="NCBI Taxonomy" id="468196"/>
    <lineage>
        <taxon>Eukaryota</taxon>
        <taxon>Metazoa</taxon>
        <taxon>Ecdysozoa</taxon>
        <taxon>Arthropoda</taxon>
        <taxon>Hexapoda</taxon>
        <taxon>Insecta</taxon>
        <taxon>Pterygota</taxon>
        <taxon>Neoptera</taxon>
        <taxon>Paraneoptera</taxon>
        <taxon>Psocodea</taxon>
        <taxon>Troctomorpha</taxon>
        <taxon>Phthiraptera</taxon>
        <taxon>Anoplura</taxon>
        <taxon>Polyplacidae</taxon>
        <taxon>Polyplax</taxon>
    </lineage>
</organism>
<dbReference type="InterPro" id="IPR013083">
    <property type="entry name" value="Znf_RING/FYVE/PHD"/>
</dbReference>
<dbReference type="InterPro" id="IPR032443">
    <property type="entry name" value="RAWUL"/>
</dbReference>
<feature type="compositionally biased region" description="Polar residues" evidence="1">
    <location>
        <begin position="778"/>
        <end position="811"/>
    </location>
</feature>
<feature type="region of interest" description="Disordered" evidence="1">
    <location>
        <begin position="286"/>
        <end position="306"/>
    </location>
</feature>
<dbReference type="Gene3D" id="3.10.20.90">
    <property type="entry name" value="Phosphatidylinositol 3-kinase Catalytic Subunit, Chain A, domain 1"/>
    <property type="match status" value="1"/>
</dbReference>
<feature type="region of interest" description="Disordered" evidence="1">
    <location>
        <begin position="392"/>
        <end position="534"/>
    </location>
</feature>
<dbReference type="EMBL" id="JAWJWF010000046">
    <property type="protein sequence ID" value="KAK6624236.1"/>
    <property type="molecule type" value="Genomic_DNA"/>
</dbReference>
<feature type="region of interest" description="Disordered" evidence="1">
    <location>
        <begin position="648"/>
        <end position="687"/>
    </location>
</feature>
<feature type="compositionally biased region" description="Basic and acidic residues" evidence="1">
    <location>
        <begin position="863"/>
        <end position="872"/>
    </location>
</feature>
<feature type="compositionally biased region" description="Polar residues" evidence="1">
    <location>
        <begin position="416"/>
        <end position="446"/>
    </location>
</feature>
<dbReference type="Pfam" id="PF16207">
    <property type="entry name" value="RAWUL"/>
    <property type="match status" value="1"/>
</dbReference>
<feature type="domain" description="RAWUL" evidence="2">
    <location>
        <begin position="320"/>
        <end position="384"/>
    </location>
</feature>
<feature type="region of interest" description="Disordered" evidence="1">
    <location>
        <begin position="227"/>
        <end position="260"/>
    </location>
</feature>
<comment type="caution">
    <text evidence="3">The sequence shown here is derived from an EMBL/GenBank/DDBJ whole genome shotgun (WGS) entry which is preliminary data.</text>
</comment>
<feature type="compositionally biased region" description="Polar residues" evidence="1">
    <location>
        <begin position="392"/>
        <end position="402"/>
    </location>
</feature>
<feature type="compositionally biased region" description="Basic and acidic residues" evidence="1">
    <location>
        <begin position="470"/>
        <end position="497"/>
    </location>
</feature>
<feature type="region of interest" description="Disordered" evidence="1">
    <location>
        <begin position="558"/>
        <end position="616"/>
    </location>
</feature>
<evidence type="ECO:0000313" key="3">
    <source>
        <dbReference type="EMBL" id="KAK6624236.1"/>
    </source>
</evidence>
<feature type="compositionally biased region" description="Polar residues" evidence="1">
    <location>
        <begin position="501"/>
        <end position="510"/>
    </location>
</feature>
<protein>
    <recommendedName>
        <fullName evidence="2">RAWUL domain-containing protein</fullName>
    </recommendedName>
</protein>
<dbReference type="CDD" id="cd17082">
    <property type="entry name" value="RAWUL_PCGF2_like"/>
    <property type="match status" value="1"/>
</dbReference>
<reference evidence="3 4" key="1">
    <citation type="submission" date="2023-09" db="EMBL/GenBank/DDBJ databases">
        <title>Genomes of two closely related lineages of the louse Polyplax serrata with different host specificities.</title>
        <authorList>
            <person name="Martinu J."/>
            <person name="Tarabai H."/>
            <person name="Stefka J."/>
            <person name="Hypsa V."/>
        </authorList>
    </citation>
    <scope>NUCLEOTIDE SEQUENCE [LARGE SCALE GENOMIC DNA]</scope>
    <source>
        <strain evidence="3">98ZLc_SE</strain>
    </source>
</reference>
<proteinExistence type="predicted"/>
<dbReference type="PANTHER" id="PTHR10825">
    <property type="entry name" value="RING FINGER DOMAIN-CONTAINING, POLYCOMB GROUP COMPONENT"/>
    <property type="match status" value="1"/>
</dbReference>
<feature type="compositionally biased region" description="Basic and acidic residues" evidence="1">
    <location>
        <begin position="235"/>
        <end position="256"/>
    </location>
</feature>
<feature type="compositionally biased region" description="Basic and acidic residues" evidence="1">
    <location>
        <begin position="565"/>
        <end position="582"/>
    </location>
</feature>
<feature type="region of interest" description="Disordered" evidence="1">
    <location>
        <begin position="773"/>
        <end position="890"/>
    </location>
</feature>
<feature type="compositionally biased region" description="Low complexity" evidence="1">
    <location>
        <begin position="452"/>
        <end position="468"/>
    </location>
</feature>
<keyword evidence="4" id="KW-1185">Reference proteome</keyword>
<feature type="compositionally biased region" description="Basic residues" evidence="1">
    <location>
        <begin position="662"/>
        <end position="671"/>
    </location>
</feature>
<dbReference type="PANTHER" id="PTHR10825:SF29">
    <property type="entry name" value="POLYCOMB GROUP RING FINGER PROTEIN 1"/>
    <property type="match status" value="1"/>
</dbReference>
<feature type="compositionally biased region" description="Basic and acidic residues" evidence="1">
    <location>
        <begin position="881"/>
        <end position="890"/>
    </location>
</feature>
<feature type="region of interest" description="Disordered" evidence="1">
    <location>
        <begin position="1017"/>
        <end position="1039"/>
    </location>
</feature>
<evidence type="ECO:0000259" key="2">
    <source>
        <dbReference type="Pfam" id="PF16207"/>
    </source>
</evidence>
<dbReference type="Gene3D" id="3.30.40.10">
    <property type="entry name" value="Zinc/RING finger domain, C3HC4 (zinc finger)"/>
    <property type="match status" value="1"/>
</dbReference>